<organism evidence="3 4">
    <name type="scientific">Blastococcus aggregatus</name>
    <dbReference type="NCBI Taxonomy" id="38502"/>
    <lineage>
        <taxon>Bacteria</taxon>
        <taxon>Bacillati</taxon>
        <taxon>Actinomycetota</taxon>
        <taxon>Actinomycetes</taxon>
        <taxon>Geodermatophilales</taxon>
        <taxon>Geodermatophilaceae</taxon>
        <taxon>Blastococcus</taxon>
    </lineage>
</organism>
<reference evidence="4" key="1">
    <citation type="submission" date="2017-08" db="EMBL/GenBank/DDBJ databases">
        <authorList>
            <person name="Varghese N."/>
            <person name="Submissions S."/>
        </authorList>
    </citation>
    <scope>NUCLEOTIDE SEQUENCE [LARGE SCALE GENOMIC DNA]</scope>
    <source>
        <strain evidence="4">DSM 4725</strain>
    </source>
</reference>
<evidence type="ECO:0000256" key="1">
    <source>
        <dbReference type="SAM" id="MobiDB-lite"/>
    </source>
</evidence>
<dbReference type="GO" id="GO:0003700">
    <property type="term" value="F:DNA-binding transcription factor activity"/>
    <property type="evidence" value="ECO:0007669"/>
    <property type="project" value="InterPro"/>
</dbReference>
<gene>
    <name evidence="3" type="ORF">SAMN05660748_0965</name>
</gene>
<dbReference type="Gene3D" id="1.10.10.10">
    <property type="entry name" value="Winged helix-like DNA-binding domain superfamily/Winged helix DNA-binding domain"/>
    <property type="match status" value="1"/>
</dbReference>
<dbReference type="SMART" id="SM00347">
    <property type="entry name" value="HTH_MARR"/>
    <property type="match status" value="1"/>
</dbReference>
<accession>A0A285V5B1</accession>
<dbReference type="PRINTS" id="PR00598">
    <property type="entry name" value="HTHMARR"/>
</dbReference>
<dbReference type="PANTHER" id="PTHR33164">
    <property type="entry name" value="TRANSCRIPTIONAL REGULATOR, MARR FAMILY"/>
    <property type="match status" value="1"/>
</dbReference>
<feature type="domain" description="HTH marR-type" evidence="2">
    <location>
        <begin position="32"/>
        <end position="166"/>
    </location>
</feature>
<dbReference type="InterPro" id="IPR036390">
    <property type="entry name" value="WH_DNA-bd_sf"/>
</dbReference>
<dbReference type="PANTHER" id="PTHR33164:SF43">
    <property type="entry name" value="HTH-TYPE TRANSCRIPTIONAL REPRESSOR YETL"/>
    <property type="match status" value="1"/>
</dbReference>
<dbReference type="AlphaFoldDB" id="A0A285V5B1"/>
<dbReference type="GO" id="GO:0006950">
    <property type="term" value="P:response to stress"/>
    <property type="evidence" value="ECO:0007669"/>
    <property type="project" value="TreeGrafter"/>
</dbReference>
<dbReference type="SUPFAM" id="SSF46785">
    <property type="entry name" value="Winged helix' DNA-binding domain"/>
    <property type="match status" value="1"/>
</dbReference>
<dbReference type="Pfam" id="PF12802">
    <property type="entry name" value="MarR_2"/>
    <property type="match status" value="1"/>
</dbReference>
<keyword evidence="3" id="KW-0238">DNA-binding</keyword>
<evidence type="ECO:0000259" key="2">
    <source>
        <dbReference type="PROSITE" id="PS50995"/>
    </source>
</evidence>
<keyword evidence="4" id="KW-1185">Reference proteome</keyword>
<evidence type="ECO:0000313" key="4">
    <source>
        <dbReference type="Proteomes" id="UP000219435"/>
    </source>
</evidence>
<sequence length="172" mass="18668">MGDDGRVHLSEDAPVREVPRDPAALPGAAPRPAETWLRIVQVHDRITRRVDSALHRRHDLSLTGFEALRRIAESPGERASMSELAEALGLSRPGVTSTVSRLVADGLVLRERRDADRRVLHATLTPAGRQRVTEAARTHDELVAHLLAHLGDDAAVVTDALARVSSAARARS</sequence>
<feature type="compositionally biased region" description="Basic and acidic residues" evidence="1">
    <location>
        <begin position="1"/>
        <end position="20"/>
    </location>
</feature>
<proteinExistence type="predicted"/>
<dbReference type="EMBL" id="OBQI01000001">
    <property type="protein sequence ID" value="SOC47691.1"/>
    <property type="molecule type" value="Genomic_DNA"/>
</dbReference>
<dbReference type="GO" id="GO:0003677">
    <property type="term" value="F:DNA binding"/>
    <property type="evidence" value="ECO:0007669"/>
    <property type="project" value="UniProtKB-KW"/>
</dbReference>
<dbReference type="InterPro" id="IPR000835">
    <property type="entry name" value="HTH_MarR-typ"/>
</dbReference>
<name>A0A285V5B1_9ACTN</name>
<feature type="region of interest" description="Disordered" evidence="1">
    <location>
        <begin position="1"/>
        <end position="29"/>
    </location>
</feature>
<dbReference type="InterPro" id="IPR039422">
    <property type="entry name" value="MarR/SlyA-like"/>
</dbReference>
<dbReference type="PROSITE" id="PS50995">
    <property type="entry name" value="HTH_MARR_2"/>
    <property type="match status" value="1"/>
</dbReference>
<protein>
    <submittedName>
        <fullName evidence="3">DNA-binding transcriptional regulator, MarR family</fullName>
    </submittedName>
</protein>
<evidence type="ECO:0000313" key="3">
    <source>
        <dbReference type="EMBL" id="SOC47691.1"/>
    </source>
</evidence>
<dbReference type="InterPro" id="IPR036388">
    <property type="entry name" value="WH-like_DNA-bd_sf"/>
</dbReference>
<dbReference type="Proteomes" id="UP000219435">
    <property type="component" value="Unassembled WGS sequence"/>
</dbReference>